<dbReference type="InterPro" id="IPR033745">
    <property type="entry name" value="Fis1_cytosol"/>
</dbReference>
<dbReference type="InterPro" id="IPR028061">
    <property type="entry name" value="Fis1_TPR_C"/>
</dbReference>
<dbReference type="GO" id="GO:0008757">
    <property type="term" value="F:S-adenosylmethionine-dependent methyltransferase activity"/>
    <property type="evidence" value="ECO:0007669"/>
    <property type="project" value="InterPro"/>
</dbReference>
<evidence type="ECO:0000256" key="3">
    <source>
        <dbReference type="ARBA" id="ARBA00008937"/>
    </source>
</evidence>
<dbReference type="PANTHER" id="PTHR45180">
    <property type="entry name" value="OS01G0307686 PROTEIN"/>
    <property type="match status" value="1"/>
</dbReference>
<keyword evidence="5 10" id="KW-0812">Transmembrane</keyword>
<sequence length="424" mass="46935">MANPTYQSEHYADARPTYPPELFEFIFSKTPSHDFAWDAGTGTGQAISPLAKTYKKVIGTDISANQLELAPKLPNVAYFVTPPSMSIHELQQNTSLSESSLDLITVAEALHYYDLPNFYAQVKWALKKPDGLFAAWCYPPMPEVDEKVNAVFKPFCESCDPYFSAGKKLVEDGYRGIQFPFEPVDGLDHTGPFEFVSEKVMRLEDYLRLIRSWSAYDRAKEKGVELLTEEVVQKFKAAWNSSGSGDLGGEKVVRVSMDAKIGKFFESVGNFFSKGDQIPWCDRETIAGLEEEVADAANGASEGQRNESIMRLSWALVHSRQPEDVQRGIAMVEASLANSSAGPLQMREKIYLLAVGYYRSGDYGKSRQLVEQCLEIAPDWRQALTLKKNLEERIARDGVIGIGIAATAVGLVVGGIAAAVARKK</sequence>
<keyword evidence="8" id="KW-0496">Mitochondrion</keyword>
<dbReference type="PANTHER" id="PTHR45180:SF1">
    <property type="entry name" value="OS01G0307686 PROTEIN"/>
    <property type="match status" value="1"/>
</dbReference>
<name>A0A9Q1KVS7_9CARY</name>
<evidence type="ECO:0000256" key="4">
    <source>
        <dbReference type="ARBA" id="ARBA00022593"/>
    </source>
</evidence>
<keyword evidence="7 10" id="KW-1133">Transmembrane helix</keyword>
<dbReference type="AlphaFoldDB" id="A0A9Q1KVS7"/>
<dbReference type="Pfam" id="PF08241">
    <property type="entry name" value="Methyltransf_11"/>
    <property type="match status" value="1"/>
</dbReference>
<comment type="similarity">
    <text evidence="3">Belongs to the FIS1 family.</text>
</comment>
<dbReference type="GO" id="GO:0016559">
    <property type="term" value="P:peroxisome fission"/>
    <property type="evidence" value="ECO:0007669"/>
    <property type="project" value="UniProtKB-ARBA"/>
</dbReference>
<dbReference type="InterPro" id="IPR028058">
    <property type="entry name" value="Fis1_TPR_N"/>
</dbReference>
<dbReference type="CDD" id="cd02440">
    <property type="entry name" value="AdoMet_MTases"/>
    <property type="match status" value="1"/>
</dbReference>
<evidence type="ECO:0000256" key="2">
    <source>
        <dbReference type="ARBA" id="ARBA00004572"/>
    </source>
</evidence>
<dbReference type="Gene3D" id="1.25.40.10">
    <property type="entry name" value="Tetratricopeptide repeat domain"/>
    <property type="match status" value="1"/>
</dbReference>
<accession>A0A9Q1KVS7</accession>
<dbReference type="SUPFAM" id="SSF48452">
    <property type="entry name" value="TPR-like"/>
    <property type="match status" value="1"/>
</dbReference>
<dbReference type="InterPro" id="IPR013216">
    <property type="entry name" value="Methyltransf_11"/>
</dbReference>
<dbReference type="Proteomes" id="UP001153076">
    <property type="component" value="Unassembled WGS sequence"/>
</dbReference>
<dbReference type="Pfam" id="PF14853">
    <property type="entry name" value="Fis1_TPR_C"/>
    <property type="match status" value="1"/>
</dbReference>
<protein>
    <recommendedName>
        <fullName evidence="11">Methyltransferase type 11 domain-containing protein</fullName>
    </recommendedName>
</protein>
<evidence type="ECO:0000256" key="5">
    <source>
        <dbReference type="ARBA" id="ARBA00022692"/>
    </source>
</evidence>
<dbReference type="Gene3D" id="3.40.50.150">
    <property type="entry name" value="Vaccinia Virus protein VP39"/>
    <property type="match status" value="1"/>
</dbReference>
<keyword evidence="4" id="KW-0962">Peroxisome biogenesis</keyword>
<gene>
    <name evidence="12" type="ORF">Cgig2_001449</name>
</gene>
<evidence type="ECO:0000313" key="13">
    <source>
        <dbReference type="Proteomes" id="UP001153076"/>
    </source>
</evidence>
<evidence type="ECO:0000256" key="7">
    <source>
        <dbReference type="ARBA" id="ARBA00022989"/>
    </source>
</evidence>
<evidence type="ECO:0000256" key="9">
    <source>
        <dbReference type="ARBA" id="ARBA00023136"/>
    </source>
</evidence>
<dbReference type="Pfam" id="PF14852">
    <property type="entry name" value="Fis1_TPR_N"/>
    <property type="match status" value="1"/>
</dbReference>
<dbReference type="FunFam" id="1.25.40.10:FF:000167">
    <property type="entry name" value="Mitochondrial fission 1 protein"/>
    <property type="match status" value="1"/>
</dbReference>
<reference evidence="12" key="1">
    <citation type="submission" date="2022-04" db="EMBL/GenBank/DDBJ databases">
        <title>Carnegiea gigantea Genome sequencing and assembly v2.</title>
        <authorList>
            <person name="Copetti D."/>
            <person name="Sanderson M.J."/>
            <person name="Burquez A."/>
            <person name="Wojciechowski M.F."/>
        </authorList>
    </citation>
    <scope>NUCLEOTIDE SEQUENCE</scope>
    <source>
        <strain evidence="12">SGP5-SGP5p</strain>
        <tissue evidence="12">Aerial part</tissue>
    </source>
</reference>
<keyword evidence="9 10" id="KW-0472">Membrane</keyword>
<evidence type="ECO:0000256" key="6">
    <source>
        <dbReference type="ARBA" id="ARBA00022787"/>
    </source>
</evidence>
<evidence type="ECO:0000313" key="12">
    <source>
        <dbReference type="EMBL" id="KAJ8449793.1"/>
    </source>
</evidence>
<dbReference type="CDD" id="cd12212">
    <property type="entry name" value="Fis1"/>
    <property type="match status" value="1"/>
</dbReference>
<dbReference type="InterPro" id="IPR011990">
    <property type="entry name" value="TPR-like_helical_dom_sf"/>
</dbReference>
<keyword evidence="6" id="KW-1000">Mitochondrion outer membrane</keyword>
<evidence type="ECO:0000256" key="1">
    <source>
        <dbReference type="ARBA" id="ARBA00004549"/>
    </source>
</evidence>
<proteinExistence type="inferred from homology"/>
<dbReference type="InterPro" id="IPR029063">
    <property type="entry name" value="SAM-dependent_MTases_sf"/>
</dbReference>
<dbReference type="GO" id="GO:0005741">
    <property type="term" value="C:mitochondrial outer membrane"/>
    <property type="evidence" value="ECO:0007669"/>
    <property type="project" value="UniProtKB-SubCell"/>
</dbReference>
<comment type="subcellular location">
    <subcellularLocation>
        <location evidence="2">Mitochondrion outer membrane</location>
        <topology evidence="2">Single-pass membrane protein</topology>
    </subcellularLocation>
    <subcellularLocation>
        <location evidence="1">Peroxisome membrane</location>
        <topology evidence="1">Single-pass membrane protein</topology>
    </subcellularLocation>
</comment>
<comment type="caution">
    <text evidence="12">The sequence shown here is derived from an EMBL/GenBank/DDBJ whole genome shotgun (WGS) entry which is preliminary data.</text>
</comment>
<feature type="domain" description="Methyltransferase type 11" evidence="11">
    <location>
        <begin position="38"/>
        <end position="133"/>
    </location>
</feature>
<evidence type="ECO:0000259" key="11">
    <source>
        <dbReference type="Pfam" id="PF08241"/>
    </source>
</evidence>
<evidence type="ECO:0000256" key="10">
    <source>
        <dbReference type="SAM" id="Phobius"/>
    </source>
</evidence>
<dbReference type="GO" id="GO:0005778">
    <property type="term" value="C:peroxisomal membrane"/>
    <property type="evidence" value="ECO:0007669"/>
    <property type="project" value="UniProtKB-SubCell"/>
</dbReference>
<evidence type="ECO:0000256" key="8">
    <source>
        <dbReference type="ARBA" id="ARBA00023128"/>
    </source>
</evidence>
<dbReference type="OrthoDB" id="10027013at2759"/>
<keyword evidence="13" id="KW-1185">Reference proteome</keyword>
<dbReference type="EMBL" id="JAKOGI010000019">
    <property type="protein sequence ID" value="KAJ8449793.1"/>
    <property type="molecule type" value="Genomic_DNA"/>
</dbReference>
<organism evidence="12 13">
    <name type="scientific">Carnegiea gigantea</name>
    <dbReference type="NCBI Taxonomy" id="171969"/>
    <lineage>
        <taxon>Eukaryota</taxon>
        <taxon>Viridiplantae</taxon>
        <taxon>Streptophyta</taxon>
        <taxon>Embryophyta</taxon>
        <taxon>Tracheophyta</taxon>
        <taxon>Spermatophyta</taxon>
        <taxon>Magnoliopsida</taxon>
        <taxon>eudicotyledons</taxon>
        <taxon>Gunneridae</taxon>
        <taxon>Pentapetalae</taxon>
        <taxon>Caryophyllales</taxon>
        <taxon>Cactineae</taxon>
        <taxon>Cactaceae</taxon>
        <taxon>Cactoideae</taxon>
        <taxon>Echinocereeae</taxon>
        <taxon>Carnegiea</taxon>
    </lineage>
</organism>
<feature type="transmembrane region" description="Helical" evidence="10">
    <location>
        <begin position="398"/>
        <end position="421"/>
    </location>
</feature>
<dbReference type="SUPFAM" id="SSF53335">
    <property type="entry name" value="S-adenosyl-L-methionine-dependent methyltransferases"/>
    <property type="match status" value="1"/>
</dbReference>